<proteinExistence type="predicted"/>
<gene>
    <name evidence="2" type="ORF">TRFO_19442</name>
</gene>
<dbReference type="EMBL" id="MLAK01000595">
    <property type="protein sequence ID" value="OHT11042.1"/>
    <property type="molecule type" value="Genomic_DNA"/>
</dbReference>
<organism evidence="2 3">
    <name type="scientific">Tritrichomonas foetus</name>
    <dbReference type="NCBI Taxonomy" id="1144522"/>
    <lineage>
        <taxon>Eukaryota</taxon>
        <taxon>Metamonada</taxon>
        <taxon>Parabasalia</taxon>
        <taxon>Tritrichomonadida</taxon>
        <taxon>Tritrichomonadidae</taxon>
        <taxon>Tritrichomonas</taxon>
    </lineage>
</organism>
<dbReference type="AlphaFoldDB" id="A0A1J4KIX9"/>
<keyword evidence="1" id="KW-0812">Transmembrane</keyword>
<dbReference type="RefSeq" id="XP_068364178.1">
    <property type="nucleotide sequence ID" value="XM_068500796.1"/>
</dbReference>
<dbReference type="Proteomes" id="UP000179807">
    <property type="component" value="Unassembled WGS sequence"/>
</dbReference>
<evidence type="ECO:0000313" key="2">
    <source>
        <dbReference type="EMBL" id="OHT11042.1"/>
    </source>
</evidence>
<feature type="transmembrane region" description="Helical" evidence="1">
    <location>
        <begin position="485"/>
        <end position="507"/>
    </location>
</feature>
<protein>
    <submittedName>
        <fullName evidence="2">Uncharacterized protein</fullName>
    </submittedName>
</protein>
<evidence type="ECO:0000313" key="3">
    <source>
        <dbReference type="Proteomes" id="UP000179807"/>
    </source>
</evidence>
<keyword evidence="1" id="KW-1133">Transmembrane helix</keyword>
<dbReference type="GeneID" id="94835500"/>
<sequence>MNVTINFLLISSLIRTNSPLFNSIHHLNLQKSTFSHFLSPSIFNPRHLHIQKSKFLFFQNTPIIVQKSFPSLSDDTNDNINGEYFTGYLETPLRITENETVVIEQATFFKCVATRNHGGAIFYSNMKGTVKINHTIFQQCTSFLKGGAVHFTGNDFNMECVSFFSCSATTSQAADFTGEIISSNYGVCIFKCGDSIDCRPGPTVRVTSKNSNWDSVAFEYLNMSYNTIKNYDLCGLIIIENSGDFELLFNTIFENECGSAVQSDNNYLMITKSNLVQNHLTDSVFIGLNTAYLYIEECFIGHDYHAPFVPPASPAPTETPMQTLPPPPTAPPPPSFNIVKILGDLSISEEELRKLQDLQKSQISKLNLEQAKKYSQRFAHKYSKQLTRKLNNQVKHLTKIYRNYQLSEEKEILLGILDDTFAMIYFSDCKIDYGNENNFIMCDDQCYISDFETYNITEFYLEQFTQDVPAPTDTKVEAFGFPTSYGAIGMVAIVCVVVMFLIVLLTFNRCSNIAKIKVSTEIQEEFHGENREKNNNLISHP</sequence>
<dbReference type="VEuPathDB" id="TrichDB:TRFO_19442"/>
<reference evidence="2" key="1">
    <citation type="submission" date="2016-10" db="EMBL/GenBank/DDBJ databases">
        <authorList>
            <person name="Benchimol M."/>
            <person name="Almeida L.G."/>
            <person name="Vasconcelos A.T."/>
            <person name="Perreira-Neves A."/>
            <person name="Rosa I.A."/>
            <person name="Tasca T."/>
            <person name="Bogo M.R."/>
            <person name="de Souza W."/>
        </authorList>
    </citation>
    <scope>NUCLEOTIDE SEQUENCE [LARGE SCALE GENOMIC DNA]</scope>
    <source>
        <strain evidence="2">K</strain>
    </source>
</reference>
<keyword evidence="3" id="KW-1185">Reference proteome</keyword>
<evidence type="ECO:0000256" key="1">
    <source>
        <dbReference type="SAM" id="Phobius"/>
    </source>
</evidence>
<accession>A0A1J4KIX9</accession>
<name>A0A1J4KIX9_9EUKA</name>
<keyword evidence="1" id="KW-0472">Membrane</keyword>
<comment type="caution">
    <text evidence="2">The sequence shown here is derived from an EMBL/GenBank/DDBJ whole genome shotgun (WGS) entry which is preliminary data.</text>
</comment>